<sequence>MLALAVVAGVAALVTVPDWGGDEECPRGVSRVEGACMAVADGGFTHDPGLRGLLRGIAEENAEAARDTYRTAALTMPYSSDETSAMSPALIEHGLAGAAAAQRSVNDRPGPKLRLLLADIGKDMKKWRPVLDTLERLPADQSLIATVGLPSSTSDSKAAIKSLAEREIPSIGPVITSSDMNAGRYFFKTSPSNAHFTAALGQYLEREKDSETGFLVLDERAQDTYSRDLERHILQQFGKKYDLRRNSASFVGTRGDEAGTPNLFRIPVLNLCAAKADTVFYAGRDEDLPALVERLADTSGCGYRKPLRLVKVGIGLPPELTGKDLTARMRKAGIRLVDAAATDPAWRGEGAPRPDGYGAFDRHFATVTKGEKLGPKPLDDGYAAMYYDAVRTVGEASGLAYEDTPEESARPKSPERIRKDVHNKLLNLNPDRRGDAVGCNPCIEGASGTYGFNPRASSGLWPVCKGVHIVEYPAPKGRSRAGDPPYRTYGGSFSGVCPKGQ</sequence>
<evidence type="ECO:0000256" key="1">
    <source>
        <dbReference type="SAM" id="MobiDB-lite"/>
    </source>
</evidence>
<protein>
    <submittedName>
        <fullName evidence="2">Amino acid ABC transporter substrate-binding protein</fullName>
    </submittedName>
</protein>
<feature type="region of interest" description="Disordered" evidence="1">
    <location>
        <begin position="476"/>
        <end position="501"/>
    </location>
</feature>
<name>A0A6G4WTN4_9ACTN</name>
<dbReference type="AlphaFoldDB" id="A0A6G4WTN4"/>
<organism evidence="2 3">
    <name type="scientific">Streptomyces boncukensis</name>
    <dbReference type="NCBI Taxonomy" id="2711219"/>
    <lineage>
        <taxon>Bacteria</taxon>
        <taxon>Bacillati</taxon>
        <taxon>Actinomycetota</taxon>
        <taxon>Actinomycetes</taxon>
        <taxon>Kitasatosporales</taxon>
        <taxon>Streptomycetaceae</taxon>
        <taxon>Streptomyces</taxon>
    </lineage>
</organism>
<comment type="caution">
    <text evidence="2">The sequence shown here is derived from an EMBL/GenBank/DDBJ whole genome shotgun (WGS) entry which is preliminary data.</text>
</comment>
<keyword evidence="3" id="KW-1185">Reference proteome</keyword>
<dbReference type="CDD" id="cd06268">
    <property type="entry name" value="PBP1_ABC_transporter_LIVBP-like"/>
    <property type="match status" value="1"/>
</dbReference>
<evidence type="ECO:0000313" key="2">
    <source>
        <dbReference type="EMBL" id="NGO67987.1"/>
    </source>
</evidence>
<evidence type="ECO:0000313" key="3">
    <source>
        <dbReference type="Proteomes" id="UP000477722"/>
    </source>
</evidence>
<dbReference type="SUPFAM" id="SSF53822">
    <property type="entry name" value="Periplasmic binding protein-like I"/>
    <property type="match status" value="1"/>
</dbReference>
<dbReference type="EMBL" id="JAAKZZ010000039">
    <property type="protein sequence ID" value="NGO67987.1"/>
    <property type="molecule type" value="Genomic_DNA"/>
</dbReference>
<accession>A0A6G4WTN4</accession>
<dbReference type="InterPro" id="IPR028082">
    <property type="entry name" value="Peripla_BP_I"/>
</dbReference>
<dbReference type="Proteomes" id="UP000477722">
    <property type="component" value="Unassembled WGS sequence"/>
</dbReference>
<gene>
    <name evidence="2" type="ORF">G5C65_06370</name>
</gene>
<proteinExistence type="predicted"/>
<reference evidence="2 3" key="1">
    <citation type="submission" date="2020-02" db="EMBL/GenBank/DDBJ databases">
        <title>Whole-genome analyses of novel actinobacteria.</title>
        <authorList>
            <person name="Sahin N."/>
            <person name="Tatar D."/>
        </authorList>
    </citation>
    <scope>NUCLEOTIDE SEQUENCE [LARGE SCALE GENOMIC DNA]</scope>
    <source>
        <strain evidence="2 3">SB3404</strain>
    </source>
</reference>
<dbReference type="Gene3D" id="3.40.50.2300">
    <property type="match status" value="2"/>
</dbReference>